<evidence type="ECO:0000313" key="1">
    <source>
        <dbReference type="EMBL" id="RAY13298.1"/>
    </source>
</evidence>
<dbReference type="EMBL" id="QLYX01000009">
    <property type="protein sequence ID" value="RAY13298.1"/>
    <property type="molecule type" value="Genomic_DNA"/>
</dbReference>
<dbReference type="OrthoDB" id="3539696at2"/>
<reference evidence="1 2" key="1">
    <citation type="submission" date="2018-06" db="EMBL/GenBank/DDBJ databases">
        <title>Actinomadura craniellae sp. nov. isolated from marine sponge Craniella sp.</title>
        <authorList>
            <person name="Li L."/>
            <person name="Xu Q.H."/>
            <person name="Lin H.W."/>
            <person name="Lu Y.H."/>
        </authorList>
    </citation>
    <scope>NUCLEOTIDE SEQUENCE [LARGE SCALE GENOMIC DNA]</scope>
    <source>
        <strain evidence="1 2">LHW63021</strain>
    </source>
</reference>
<accession>A0A365H2P0</accession>
<dbReference type="Proteomes" id="UP000251891">
    <property type="component" value="Unassembled WGS sequence"/>
</dbReference>
<comment type="caution">
    <text evidence="1">The sequence shown here is derived from an EMBL/GenBank/DDBJ whole genome shotgun (WGS) entry which is preliminary data.</text>
</comment>
<keyword evidence="2" id="KW-1185">Reference proteome</keyword>
<dbReference type="AlphaFoldDB" id="A0A365H2P0"/>
<sequence length="85" mass="9365">MSAMSPEDLGVFSRKYYELGLAVGYGRAVGSAKIMVEGILNFLEVQELEVSDQVRERLTSCTDLGQLRAWAKQAATAKSAEEMFD</sequence>
<organism evidence="1 2">
    <name type="scientific">Actinomadura craniellae</name>
    <dbReference type="NCBI Taxonomy" id="2231787"/>
    <lineage>
        <taxon>Bacteria</taxon>
        <taxon>Bacillati</taxon>
        <taxon>Actinomycetota</taxon>
        <taxon>Actinomycetes</taxon>
        <taxon>Streptosporangiales</taxon>
        <taxon>Thermomonosporaceae</taxon>
        <taxon>Actinomadura</taxon>
    </lineage>
</organism>
<name>A0A365H2P0_9ACTN</name>
<gene>
    <name evidence="1" type="ORF">DPM19_19620</name>
</gene>
<proteinExistence type="predicted"/>
<protein>
    <submittedName>
        <fullName evidence="1">Uncharacterized protein</fullName>
    </submittedName>
</protein>
<evidence type="ECO:0000313" key="2">
    <source>
        <dbReference type="Proteomes" id="UP000251891"/>
    </source>
</evidence>
<dbReference type="RefSeq" id="WP_111869421.1">
    <property type="nucleotide sequence ID" value="NZ_QLYX01000009.1"/>
</dbReference>